<feature type="domain" description="UDP-galactopyranose mutase C-terminal" evidence="6">
    <location>
        <begin position="164"/>
        <end position="368"/>
    </location>
</feature>
<evidence type="ECO:0000313" key="7">
    <source>
        <dbReference type="EMBL" id="MET2827005.1"/>
    </source>
</evidence>
<comment type="caution">
    <text evidence="7">The sequence shown here is derived from an EMBL/GenBank/DDBJ whole genome shotgun (WGS) entry which is preliminary data.</text>
</comment>
<organism evidence="7 8">
    <name type="scientific">Mesorhizobium shangrilense</name>
    <dbReference type="NCBI Taxonomy" id="460060"/>
    <lineage>
        <taxon>Bacteria</taxon>
        <taxon>Pseudomonadati</taxon>
        <taxon>Pseudomonadota</taxon>
        <taxon>Alphaproteobacteria</taxon>
        <taxon>Hyphomicrobiales</taxon>
        <taxon>Phyllobacteriaceae</taxon>
        <taxon>Mesorhizobium</taxon>
    </lineage>
</organism>
<protein>
    <submittedName>
        <fullName evidence="7">UDP-galactopyranose mutase</fullName>
        <ecNumber evidence="7">5.4.99.9</ecNumber>
    </submittedName>
</protein>
<evidence type="ECO:0000256" key="2">
    <source>
        <dbReference type="ARBA" id="ARBA00009321"/>
    </source>
</evidence>
<dbReference type="PANTHER" id="PTHR21197">
    <property type="entry name" value="UDP-GALACTOPYRANOSE MUTASE"/>
    <property type="match status" value="1"/>
</dbReference>
<dbReference type="GO" id="GO:0008767">
    <property type="term" value="F:UDP-galactopyranose mutase activity"/>
    <property type="evidence" value="ECO:0007669"/>
    <property type="project" value="UniProtKB-EC"/>
</dbReference>
<dbReference type="Pfam" id="PF13450">
    <property type="entry name" value="NAD_binding_8"/>
    <property type="match status" value="1"/>
</dbReference>
<keyword evidence="5 7" id="KW-0413">Isomerase</keyword>
<evidence type="ECO:0000313" key="8">
    <source>
        <dbReference type="Proteomes" id="UP001548832"/>
    </source>
</evidence>
<dbReference type="EMBL" id="JBEWSZ010000001">
    <property type="protein sequence ID" value="MET2827005.1"/>
    <property type="molecule type" value="Genomic_DNA"/>
</dbReference>
<dbReference type="PANTHER" id="PTHR21197:SF0">
    <property type="entry name" value="UDP-GALACTOPYRANOSE MUTASE"/>
    <property type="match status" value="1"/>
</dbReference>
<accession>A0ABV2DAE4</accession>
<name>A0ABV2DAE4_9HYPH</name>
<evidence type="ECO:0000256" key="5">
    <source>
        <dbReference type="ARBA" id="ARBA00023235"/>
    </source>
</evidence>
<proteinExistence type="inferred from homology"/>
<dbReference type="InterPro" id="IPR004379">
    <property type="entry name" value="UDP-GALP_mutase"/>
</dbReference>
<evidence type="ECO:0000256" key="4">
    <source>
        <dbReference type="ARBA" id="ARBA00022827"/>
    </source>
</evidence>
<dbReference type="Gene3D" id="3.40.50.720">
    <property type="entry name" value="NAD(P)-binding Rossmann-like Domain"/>
    <property type="match status" value="3"/>
</dbReference>
<keyword evidence="8" id="KW-1185">Reference proteome</keyword>
<keyword evidence="3" id="KW-0285">Flavoprotein</keyword>
<dbReference type="SUPFAM" id="SSF54373">
    <property type="entry name" value="FAD-linked reductases, C-terminal domain"/>
    <property type="match status" value="1"/>
</dbReference>
<dbReference type="SUPFAM" id="SSF51971">
    <property type="entry name" value="Nucleotide-binding domain"/>
    <property type="match status" value="1"/>
</dbReference>
<dbReference type="Proteomes" id="UP001548832">
    <property type="component" value="Unassembled WGS sequence"/>
</dbReference>
<gene>
    <name evidence="7" type="primary">glf</name>
    <name evidence="7" type="ORF">ABVQ20_08460</name>
</gene>
<comment type="cofactor">
    <cofactor evidence="1">
        <name>FAD</name>
        <dbReference type="ChEBI" id="CHEBI:57692"/>
    </cofactor>
</comment>
<dbReference type="Pfam" id="PF03275">
    <property type="entry name" value="GLF"/>
    <property type="match status" value="1"/>
</dbReference>
<dbReference type="RefSeq" id="WP_354459059.1">
    <property type="nucleotide sequence ID" value="NZ_JBEWSZ010000001.1"/>
</dbReference>
<dbReference type="EC" id="5.4.99.9" evidence="7"/>
<dbReference type="NCBIfam" id="TIGR00031">
    <property type="entry name" value="UDP-GALP_mutase"/>
    <property type="match status" value="1"/>
</dbReference>
<evidence type="ECO:0000259" key="6">
    <source>
        <dbReference type="Pfam" id="PF03275"/>
    </source>
</evidence>
<evidence type="ECO:0000256" key="3">
    <source>
        <dbReference type="ARBA" id="ARBA00022630"/>
    </source>
</evidence>
<reference evidence="7 8" key="1">
    <citation type="submission" date="2024-06" db="EMBL/GenBank/DDBJ databases">
        <authorList>
            <person name="Kim D.-U."/>
        </authorList>
    </citation>
    <scope>NUCLEOTIDE SEQUENCE [LARGE SCALE GENOMIC DNA]</scope>
    <source>
        <strain evidence="7 8">KACC15460</strain>
    </source>
</reference>
<sequence>MAAADSAMGNNMLRGAEVLIVGAGFYGATLAERIATKLGRRVLVIDRRPHIGGNAYTELDPVTGVEIHRYGPHISHTSNAAVWDYLHRFTGFNSYRHRGFSTFGGKTYSLPINLATICQFFGRQLSPDEARTMIAEQASELGERPPANLEEKAISLVGRPLYEAFIKGYSAKQWQTDPHELPARIIERLPVRYTFEDGYFNDRFQGQPLNGYTAVFEKMLSHELIEMKLGVDFFDIKNLLPKDLPVVYTSPVDRYFDYSERDLGWRTIDIELEVMDIPDYQGTAIMNYAEEAVPYTRVTEFRHFNPERPHHVDKTLIGREYSRFARRADEPYYPIDTHNDQAIYRNYLARASQERNLHLGGRLGTYRYLDMHQAIGAALKAFETVFEPYFEGSQASLSRAT</sequence>
<comment type="similarity">
    <text evidence="2">Belongs to the UDP-galactopyranose/dTDP-fucopyranose mutase family.</text>
</comment>
<keyword evidence="4" id="KW-0274">FAD</keyword>
<evidence type="ECO:0000256" key="1">
    <source>
        <dbReference type="ARBA" id="ARBA00001974"/>
    </source>
</evidence>
<dbReference type="InterPro" id="IPR015899">
    <property type="entry name" value="UDP-GalPyranose_mutase_C"/>
</dbReference>